<dbReference type="CDD" id="cd06849">
    <property type="entry name" value="lipoyl_domain"/>
    <property type="match status" value="1"/>
</dbReference>
<sequence>MTIEILVPDLPESVADATVATWHKKVGEAVKRDEVLVEIETDKVVLEVPAQADGVITDILEAEGATVVSKQILAKLSTAQAGDLSSATVKEANEATPADRQKSAIENSHNNAADQSPAVRRLLAEHDLDATQIQGSGVGGRLTREDIEREMAKRDAQKAKQAMATEQNTISTVAYSSRSEKRVPMTRLRKRIAERLLEAKNSTAMLTTFNEVDMQPIMHLRKQYGEKFEKQHGVRLGFMSFYIKAVVEALKRYPEVNASIDGDDIVYHNYFDISIAVSTPRGLVTPVLRNCDKLSMAEIEKQIKALAEKGRDGKLTVEDLTGGNFTITNGGVFGSLMSTPIINPPQSAILGMHAIKERPIALNGEVVIRPMMYLALSYDHRLIDGRESVGFLVAIKDLLEDPTRLLLEI</sequence>
<dbReference type="GO" id="GO:0005829">
    <property type="term" value="C:cytosol"/>
    <property type="evidence" value="ECO:0007669"/>
    <property type="project" value="TreeGrafter"/>
</dbReference>
<dbReference type="STRING" id="1907939.BKL49_04130"/>
<gene>
    <name evidence="15" type="ORF">BKL49_04130</name>
</gene>
<evidence type="ECO:0000256" key="12">
    <source>
        <dbReference type="SAM" id="MobiDB-lite"/>
    </source>
</evidence>
<evidence type="ECO:0000256" key="2">
    <source>
        <dbReference type="ARBA" id="ARBA00005145"/>
    </source>
</evidence>
<comment type="function">
    <text evidence="1 11">E2 component of the 2-oxoglutarate dehydrogenase (OGDH) complex which catalyzes the second step in the conversion of 2-oxoglutarate to succinyl-CoA and CO(2).</text>
</comment>
<dbReference type="PROSITE" id="PS50968">
    <property type="entry name" value="BIOTINYL_LIPOYL"/>
    <property type="match status" value="1"/>
</dbReference>
<keyword evidence="16" id="KW-1185">Reference proteome</keyword>
<dbReference type="GO" id="GO:0045252">
    <property type="term" value="C:oxoglutarate dehydrogenase complex"/>
    <property type="evidence" value="ECO:0007669"/>
    <property type="project" value="UniProtKB-UniRule"/>
</dbReference>
<dbReference type="RefSeq" id="WP_077423365.1">
    <property type="nucleotide sequence ID" value="NZ_MLHQ01000010.1"/>
</dbReference>
<proteinExistence type="inferred from homology"/>
<keyword evidence="8 11" id="KW-0450">Lipoyl</keyword>
<dbReference type="InterPro" id="IPR011053">
    <property type="entry name" value="Single_hybrid_motif"/>
</dbReference>
<dbReference type="UniPathway" id="UPA00868">
    <property type="reaction ID" value="UER00840"/>
</dbReference>
<dbReference type="InterPro" id="IPR003016">
    <property type="entry name" value="2-oxoA_DH_lipoyl-BS"/>
</dbReference>
<evidence type="ECO:0000313" key="16">
    <source>
        <dbReference type="Proteomes" id="UP000188602"/>
    </source>
</evidence>
<dbReference type="SUPFAM" id="SSF52777">
    <property type="entry name" value="CoA-dependent acyltransferases"/>
    <property type="match status" value="1"/>
</dbReference>
<keyword evidence="9 11" id="KW-0012">Acyltransferase</keyword>
<evidence type="ECO:0000313" key="15">
    <source>
        <dbReference type="EMBL" id="OOF59273.1"/>
    </source>
</evidence>
<evidence type="ECO:0000256" key="1">
    <source>
        <dbReference type="ARBA" id="ARBA00004052"/>
    </source>
</evidence>
<comment type="caution">
    <text evidence="15">The sequence shown here is derived from an EMBL/GenBank/DDBJ whole genome shotgun (WGS) entry which is preliminary data.</text>
</comment>
<keyword evidence="7 11" id="KW-0808">Transferase</keyword>
<evidence type="ECO:0000256" key="3">
    <source>
        <dbReference type="ARBA" id="ARBA00007317"/>
    </source>
</evidence>
<feature type="domain" description="Lipoyl-binding" evidence="13">
    <location>
        <begin position="2"/>
        <end position="77"/>
    </location>
</feature>
<organism evidence="15 16">
    <name type="scientific">Rodentibacter myodis</name>
    <dbReference type="NCBI Taxonomy" id="1907939"/>
    <lineage>
        <taxon>Bacteria</taxon>
        <taxon>Pseudomonadati</taxon>
        <taxon>Pseudomonadota</taxon>
        <taxon>Gammaproteobacteria</taxon>
        <taxon>Pasteurellales</taxon>
        <taxon>Pasteurellaceae</taxon>
        <taxon>Rodentibacter</taxon>
    </lineage>
</organism>
<dbReference type="EMBL" id="MLHQ01000010">
    <property type="protein sequence ID" value="OOF59273.1"/>
    <property type="molecule type" value="Genomic_DNA"/>
</dbReference>
<comment type="catalytic activity">
    <reaction evidence="10 11">
        <text>N(6)-[(R)-dihydrolipoyl]-L-lysyl-[protein] + succinyl-CoA = N(6)-[(R)-S(8)-succinyldihydrolipoyl]-L-lysyl-[protein] + CoA</text>
        <dbReference type="Rhea" id="RHEA:15213"/>
        <dbReference type="Rhea" id="RHEA-COMP:10475"/>
        <dbReference type="Rhea" id="RHEA-COMP:20092"/>
        <dbReference type="ChEBI" id="CHEBI:57287"/>
        <dbReference type="ChEBI" id="CHEBI:57292"/>
        <dbReference type="ChEBI" id="CHEBI:83100"/>
        <dbReference type="ChEBI" id="CHEBI:83120"/>
        <dbReference type="EC" id="2.3.1.61"/>
    </reaction>
</comment>
<dbReference type="FunFam" id="3.30.559.10:FF:000005">
    <property type="entry name" value="Dihydrolipoyllysine-residue succinyltransferase component of 2-oxoglutarate dehydrogenase complex"/>
    <property type="match status" value="1"/>
</dbReference>
<evidence type="ECO:0000259" key="13">
    <source>
        <dbReference type="PROSITE" id="PS50968"/>
    </source>
</evidence>
<reference evidence="15 16" key="1">
    <citation type="submission" date="2016-10" db="EMBL/GenBank/DDBJ databases">
        <title>Rodentibacter gen. nov. and new species.</title>
        <authorList>
            <person name="Christensen H."/>
        </authorList>
    </citation>
    <scope>NUCLEOTIDE SEQUENCE [LARGE SCALE GENOMIC DNA]</scope>
    <source>
        <strain evidence="15 16">Ac151</strain>
    </source>
</reference>
<name>A0A1V3JSI4_9PAST</name>
<dbReference type="Proteomes" id="UP000188602">
    <property type="component" value="Unassembled WGS sequence"/>
</dbReference>
<evidence type="ECO:0000256" key="9">
    <source>
        <dbReference type="ARBA" id="ARBA00023315"/>
    </source>
</evidence>
<dbReference type="SUPFAM" id="SSF47005">
    <property type="entry name" value="Peripheral subunit-binding domain of 2-oxo acid dehydrogenase complex"/>
    <property type="match status" value="1"/>
</dbReference>
<dbReference type="GO" id="GO:0033512">
    <property type="term" value="P:L-lysine catabolic process to acetyl-CoA via saccharopine"/>
    <property type="evidence" value="ECO:0007669"/>
    <property type="project" value="UniProtKB-UniRule"/>
</dbReference>
<evidence type="ECO:0000256" key="8">
    <source>
        <dbReference type="ARBA" id="ARBA00022823"/>
    </source>
</evidence>
<evidence type="ECO:0000256" key="6">
    <source>
        <dbReference type="ARBA" id="ARBA00022532"/>
    </source>
</evidence>
<keyword evidence="6 11" id="KW-0816">Tricarboxylic acid cycle</keyword>
<feature type="compositionally biased region" description="Polar residues" evidence="12">
    <location>
        <begin position="104"/>
        <end position="114"/>
    </location>
</feature>
<accession>A0A1V3JSI4</accession>
<dbReference type="InterPro" id="IPR001078">
    <property type="entry name" value="2-oxoacid_DH_actylTfrase"/>
</dbReference>
<dbReference type="InterPro" id="IPR036625">
    <property type="entry name" value="E3-bd_dom_sf"/>
</dbReference>
<dbReference type="PANTHER" id="PTHR43416:SF5">
    <property type="entry name" value="DIHYDROLIPOYLLYSINE-RESIDUE SUCCINYLTRANSFERASE COMPONENT OF 2-OXOGLUTARATE DEHYDROGENASE COMPLEX, MITOCHONDRIAL"/>
    <property type="match status" value="1"/>
</dbReference>
<dbReference type="GO" id="GO:0006099">
    <property type="term" value="P:tricarboxylic acid cycle"/>
    <property type="evidence" value="ECO:0007669"/>
    <property type="project" value="UniProtKB-UniRule"/>
</dbReference>
<comment type="similarity">
    <text evidence="3 11">Belongs to the 2-oxoacid dehydrogenase family.</text>
</comment>
<dbReference type="Pfam" id="PF02817">
    <property type="entry name" value="E3_binding"/>
    <property type="match status" value="1"/>
</dbReference>
<dbReference type="InterPro" id="IPR050537">
    <property type="entry name" value="2-oxoacid_dehydrogenase"/>
</dbReference>
<evidence type="ECO:0000256" key="4">
    <source>
        <dbReference type="ARBA" id="ARBA00012945"/>
    </source>
</evidence>
<evidence type="ECO:0000256" key="10">
    <source>
        <dbReference type="ARBA" id="ARBA00052761"/>
    </source>
</evidence>
<dbReference type="NCBIfam" id="TIGR01347">
    <property type="entry name" value="sucB"/>
    <property type="match status" value="1"/>
</dbReference>
<comment type="pathway">
    <text evidence="2 11">Amino-acid degradation; L-lysine degradation via saccharopine pathway; glutaryl-CoA from L-lysine: step 6/6.</text>
</comment>
<dbReference type="AlphaFoldDB" id="A0A1V3JSI4"/>
<dbReference type="SUPFAM" id="SSF51230">
    <property type="entry name" value="Single hybrid motif"/>
    <property type="match status" value="1"/>
</dbReference>
<dbReference type="InterPro" id="IPR004167">
    <property type="entry name" value="PSBD"/>
</dbReference>
<dbReference type="InterPro" id="IPR023213">
    <property type="entry name" value="CAT-like_dom_sf"/>
</dbReference>
<dbReference type="InterPro" id="IPR006255">
    <property type="entry name" value="SucB"/>
</dbReference>
<dbReference type="EC" id="2.3.1.61" evidence="4 11"/>
<feature type="region of interest" description="Disordered" evidence="12">
    <location>
        <begin position="83"/>
        <end position="116"/>
    </location>
</feature>
<protein>
    <recommendedName>
        <fullName evidence="5 11">Dihydrolipoyllysine-residue succinyltransferase component of 2-oxoglutarate dehydrogenase complex</fullName>
        <ecNumber evidence="4 11">2.3.1.61</ecNumber>
    </recommendedName>
    <alternativeName>
        <fullName evidence="11">2-oxoglutarate dehydrogenase complex component E2</fullName>
    </alternativeName>
</protein>
<dbReference type="OrthoDB" id="9805770at2"/>
<evidence type="ECO:0000256" key="5">
    <source>
        <dbReference type="ARBA" id="ARBA00019511"/>
    </source>
</evidence>
<dbReference type="PANTHER" id="PTHR43416">
    <property type="entry name" value="DIHYDROLIPOYLLYSINE-RESIDUE SUCCINYLTRANSFERASE COMPONENT OF 2-OXOGLUTARATE DEHYDROGENASE COMPLEX, MITOCHONDRIAL-RELATED"/>
    <property type="match status" value="1"/>
</dbReference>
<feature type="compositionally biased region" description="Basic and acidic residues" evidence="12">
    <location>
        <begin position="91"/>
        <end position="103"/>
    </location>
</feature>
<comment type="cofactor">
    <cofactor evidence="11">
        <name>(R)-lipoate</name>
        <dbReference type="ChEBI" id="CHEBI:83088"/>
    </cofactor>
    <text evidence="11">Binds 1 lipoyl cofactor covalently.</text>
</comment>
<evidence type="ECO:0000256" key="7">
    <source>
        <dbReference type="ARBA" id="ARBA00022679"/>
    </source>
</evidence>
<feature type="domain" description="Peripheral subunit-binding (PSBD)" evidence="14">
    <location>
        <begin position="114"/>
        <end position="151"/>
    </location>
</feature>
<dbReference type="Gene3D" id="4.10.320.10">
    <property type="entry name" value="E3-binding domain"/>
    <property type="match status" value="1"/>
</dbReference>
<evidence type="ECO:0000259" key="14">
    <source>
        <dbReference type="PROSITE" id="PS51826"/>
    </source>
</evidence>
<dbReference type="Pfam" id="PF00364">
    <property type="entry name" value="Biotin_lipoyl"/>
    <property type="match status" value="1"/>
</dbReference>
<dbReference type="Gene3D" id="3.30.559.10">
    <property type="entry name" value="Chloramphenicol acetyltransferase-like domain"/>
    <property type="match status" value="1"/>
</dbReference>
<dbReference type="PROSITE" id="PS51826">
    <property type="entry name" value="PSBD"/>
    <property type="match status" value="1"/>
</dbReference>
<dbReference type="Gene3D" id="2.40.50.100">
    <property type="match status" value="1"/>
</dbReference>
<dbReference type="NCBIfam" id="NF004309">
    <property type="entry name" value="PRK05704.1"/>
    <property type="match status" value="1"/>
</dbReference>
<dbReference type="Pfam" id="PF00198">
    <property type="entry name" value="2-oxoacid_dh"/>
    <property type="match status" value="1"/>
</dbReference>
<dbReference type="PROSITE" id="PS00189">
    <property type="entry name" value="LIPOYL"/>
    <property type="match status" value="1"/>
</dbReference>
<dbReference type="GO" id="GO:0004149">
    <property type="term" value="F:dihydrolipoyllysine-residue succinyltransferase activity"/>
    <property type="evidence" value="ECO:0007669"/>
    <property type="project" value="UniProtKB-UniRule"/>
</dbReference>
<evidence type="ECO:0000256" key="11">
    <source>
        <dbReference type="RuleBase" id="RU361138"/>
    </source>
</evidence>
<dbReference type="InterPro" id="IPR000089">
    <property type="entry name" value="Biotin_lipoyl"/>
</dbReference>